<sequence>MKLLAWAAVIAVAAGSLSQAQEPGNSPSSGSSATTEQPGRSGQRMNEPAAQGSQGNKADTLMDKRAKSMSPQGASTPGKTGEVRQ</sequence>
<dbReference type="OrthoDB" id="9102009at2"/>
<reference evidence="4" key="1">
    <citation type="submission" date="2016-10" db="EMBL/GenBank/DDBJ databases">
        <authorList>
            <person name="Varghese N."/>
            <person name="Submissions S."/>
        </authorList>
    </citation>
    <scope>NUCLEOTIDE SEQUENCE [LARGE SCALE GENOMIC DNA]</scope>
    <source>
        <strain evidence="4">LMG 26031</strain>
    </source>
</reference>
<evidence type="ECO:0000256" key="2">
    <source>
        <dbReference type="SAM" id="SignalP"/>
    </source>
</evidence>
<evidence type="ECO:0000256" key="1">
    <source>
        <dbReference type="SAM" id="MobiDB-lite"/>
    </source>
</evidence>
<organism evidence="3 4">
    <name type="scientific">Paraburkholderia diazotrophica</name>
    <dbReference type="NCBI Taxonomy" id="667676"/>
    <lineage>
        <taxon>Bacteria</taxon>
        <taxon>Pseudomonadati</taxon>
        <taxon>Pseudomonadota</taxon>
        <taxon>Betaproteobacteria</taxon>
        <taxon>Burkholderiales</taxon>
        <taxon>Burkholderiaceae</taxon>
        <taxon>Paraburkholderia</taxon>
    </lineage>
</organism>
<dbReference type="EMBL" id="FNYE01000007">
    <property type="protein sequence ID" value="SEJ13301.1"/>
    <property type="molecule type" value="Genomic_DNA"/>
</dbReference>
<gene>
    <name evidence="3" type="ORF">SAMN05192539_10079</name>
</gene>
<evidence type="ECO:0000313" key="3">
    <source>
        <dbReference type="EMBL" id="SEJ13301.1"/>
    </source>
</evidence>
<feature type="chain" id="PRO_5011519530" evidence="2">
    <location>
        <begin position="21"/>
        <end position="85"/>
    </location>
</feature>
<dbReference type="Proteomes" id="UP000198866">
    <property type="component" value="Unassembled WGS sequence"/>
</dbReference>
<feature type="region of interest" description="Disordered" evidence="1">
    <location>
        <begin position="15"/>
        <end position="85"/>
    </location>
</feature>
<keyword evidence="4" id="KW-1185">Reference proteome</keyword>
<protein>
    <submittedName>
        <fullName evidence="3">Uncharacterized protein</fullName>
    </submittedName>
</protein>
<keyword evidence="2" id="KW-0732">Signal</keyword>
<dbReference type="AlphaFoldDB" id="A0A1H6W8D0"/>
<feature type="signal peptide" evidence="2">
    <location>
        <begin position="1"/>
        <end position="20"/>
    </location>
</feature>
<accession>A0A1H6W8D0</accession>
<dbReference type="RefSeq" id="WP_090865445.1">
    <property type="nucleotide sequence ID" value="NZ_FNYE01000007.1"/>
</dbReference>
<feature type="compositionally biased region" description="Polar residues" evidence="1">
    <location>
        <begin position="16"/>
        <end position="44"/>
    </location>
</feature>
<feature type="compositionally biased region" description="Polar residues" evidence="1">
    <location>
        <begin position="69"/>
        <end position="78"/>
    </location>
</feature>
<evidence type="ECO:0000313" key="4">
    <source>
        <dbReference type="Proteomes" id="UP000198866"/>
    </source>
</evidence>
<proteinExistence type="predicted"/>
<name>A0A1H6W8D0_9BURK</name>